<dbReference type="Proteomes" id="UP000824204">
    <property type="component" value="Unassembled WGS sequence"/>
</dbReference>
<dbReference type="AlphaFoldDB" id="A0A9D2AFZ4"/>
<evidence type="ECO:0000313" key="2">
    <source>
        <dbReference type="Proteomes" id="UP000824204"/>
    </source>
</evidence>
<accession>A0A9D2AFZ4</accession>
<evidence type="ECO:0000313" key="1">
    <source>
        <dbReference type="EMBL" id="HIX08126.1"/>
    </source>
</evidence>
<name>A0A9D2AFZ4_9FIRM</name>
<dbReference type="EMBL" id="DXFX01000083">
    <property type="protein sequence ID" value="HIX08126.1"/>
    <property type="molecule type" value="Genomic_DNA"/>
</dbReference>
<protein>
    <submittedName>
        <fullName evidence="1">Uncharacterized protein</fullName>
    </submittedName>
</protein>
<reference evidence="1" key="1">
    <citation type="journal article" date="2021" name="PeerJ">
        <title>Extensive microbial diversity within the chicken gut microbiome revealed by metagenomics and culture.</title>
        <authorList>
            <person name="Gilroy R."/>
            <person name="Ravi A."/>
            <person name="Getino M."/>
            <person name="Pursley I."/>
            <person name="Horton D.L."/>
            <person name="Alikhan N.F."/>
            <person name="Baker D."/>
            <person name="Gharbi K."/>
            <person name="Hall N."/>
            <person name="Watson M."/>
            <person name="Adriaenssens E.M."/>
            <person name="Foster-Nyarko E."/>
            <person name="Jarju S."/>
            <person name="Secka A."/>
            <person name="Antonio M."/>
            <person name="Oren A."/>
            <person name="Chaudhuri R.R."/>
            <person name="La Ragione R."/>
            <person name="Hildebrand F."/>
            <person name="Pallen M.J."/>
        </authorList>
    </citation>
    <scope>NUCLEOTIDE SEQUENCE</scope>
    <source>
        <strain evidence="1">811</strain>
    </source>
</reference>
<sequence>MTVKKIMALAAELCGRRDLSDYLNNVSAENLAEQERDAKTLLQCYNLTENEIALDYLPLRRTQKFVSEGYISYTEFEKPPVEILSVRDASGRKQTFETDADGIKVPAGALTAEYSYRPAVKTGEEEAEFNAKGDGRLLALGTACEFALFSGMMQEAGLLDKRYRDALACACRERGGRLKMRRWI</sequence>
<organism evidence="1 2">
    <name type="scientific">Candidatus Borkfalkia faecipullorum</name>
    <dbReference type="NCBI Taxonomy" id="2838510"/>
    <lineage>
        <taxon>Bacteria</taxon>
        <taxon>Bacillati</taxon>
        <taxon>Bacillota</taxon>
        <taxon>Clostridia</taxon>
        <taxon>Christensenellales</taxon>
        <taxon>Christensenellaceae</taxon>
        <taxon>Candidatus Borkfalkia</taxon>
    </lineage>
</organism>
<reference evidence="1" key="2">
    <citation type="submission" date="2021-04" db="EMBL/GenBank/DDBJ databases">
        <authorList>
            <person name="Gilroy R."/>
        </authorList>
    </citation>
    <scope>NUCLEOTIDE SEQUENCE</scope>
    <source>
        <strain evidence="1">811</strain>
    </source>
</reference>
<comment type="caution">
    <text evidence="1">The sequence shown here is derived from an EMBL/GenBank/DDBJ whole genome shotgun (WGS) entry which is preliminary data.</text>
</comment>
<proteinExistence type="predicted"/>
<gene>
    <name evidence="1" type="ORF">H9741_06630</name>
</gene>